<proteinExistence type="predicted"/>
<evidence type="ECO:0000313" key="2">
    <source>
        <dbReference type="EMBL" id="EST46462.1"/>
    </source>
</evidence>
<name>V6LP56_9EUKA</name>
<organism evidence="2">
    <name type="scientific">Spironucleus salmonicida</name>
    <dbReference type="NCBI Taxonomy" id="348837"/>
    <lineage>
        <taxon>Eukaryota</taxon>
        <taxon>Metamonada</taxon>
        <taxon>Diplomonadida</taxon>
        <taxon>Hexamitidae</taxon>
        <taxon>Hexamitinae</taxon>
        <taxon>Spironucleus</taxon>
    </lineage>
</organism>
<feature type="region of interest" description="Disordered" evidence="1">
    <location>
        <begin position="159"/>
        <end position="222"/>
    </location>
</feature>
<evidence type="ECO:0000313" key="4">
    <source>
        <dbReference type="Proteomes" id="UP000018208"/>
    </source>
</evidence>
<reference evidence="2 3" key="1">
    <citation type="journal article" date="2014" name="PLoS Genet.">
        <title>The Genome of Spironucleus salmonicida Highlights a Fish Pathogen Adapted to Fluctuating Environments.</title>
        <authorList>
            <person name="Xu F."/>
            <person name="Jerlstrom-Hultqvist J."/>
            <person name="Einarsson E."/>
            <person name="Astvaldsson A."/>
            <person name="Svard S.G."/>
            <person name="Andersson J.O."/>
        </authorList>
    </citation>
    <scope>NUCLEOTIDE SEQUENCE</scope>
    <source>
        <strain evidence="3">ATCC 50377</strain>
    </source>
</reference>
<dbReference type="EMBL" id="AUWU02000004">
    <property type="protein sequence ID" value="KAH0573849.1"/>
    <property type="molecule type" value="Genomic_DNA"/>
</dbReference>
<keyword evidence="4" id="KW-1185">Reference proteome</keyword>
<dbReference type="VEuPathDB" id="GiardiaDB:SS50377_23784"/>
<evidence type="ECO:0000256" key="1">
    <source>
        <dbReference type="SAM" id="MobiDB-lite"/>
    </source>
</evidence>
<evidence type="ECO:0000313" key="3">
    <source>
        <dbReference type="EMBL" id="KAH0573849.1"/>
    </source>
</evidence>
<reference evidence="3" key="2">
    <citation type="submission" date="2020-12" db="EMBL/GenBank/DDBJ databases">
        <title>New Spironucleus salmonicida genome in near-complete chromosomes.</title>
        <authorList>
            <person name="Xu F."/>
            <person name="Kurt Z."/>
            <person name="Jimenez-Gonzalez A."/>
            <person name="Astvaldsson A."/>
            <person name="Andersson J.O."/>
            <person name="Svard S.G."/>
        </authorList>
    </citation>
    <scope>NUCLEOTIDE SEQUENCE</scope>
    <source>
        <strain evidence="3">ATCC 50377</strain>
    </source>
</reference>
<protein>
    <submittedName>
        <fullName evidence="2">Uncharacterized protein</fullName>
    </submittedName>
</protein>
<sequence>MQAQILDRIKTIPLPSAVHASQFSPVKTHQLFLKLQDIKTDALRSKKLIFALDSLQNLTQQSPYAELHAYKALFEVAVKKPQNALETLRSAAKKRAEPTEMLRDFEQLICEKSGEKPQIVIRKARNDPYSSIYRIDQGMADCLEFLCFRKERKVEIESKKLTAKPQSSSVVKRRQLDTNDLPEAVEESFEPRPKYSSQRPRSALQSSQCPESLANPNSKNPLTRKIIQDYEKNFQHRRNCTVHELRVSDELKGIYGKKVVYRKYSDIIYEINTLIRQNKVDEGGEYICQDFKSVFNIEGDVVDYLQ</sequence>
<dbReference type="Proteomes" id="UP000018208">
    <property type="component" value="Unassembled WGS sequence"/>
</dbReference>
<accession>V6LP56</accession>
<feature type="compositionally biased region" description="Polar residues" evidence="1">
    <location>
        <begin position="195"/>
        <end position="221"/>
    </location>
</feature>
<gene>
    <name evidence="2" type="ORF">SS50377_13544</name>
    <name evidence="3" type="ORF">SS50377_23784</name>
</gene>
<dbReference type="EMBL" id="KI546074">
    <property type="protein sequence ID" value="EST46462.1"/>
    <property type="molecule type" value="Genomic_DNA"/>
</dbReference>
<dbReference type="AlphaFoldDB" id="V6LP56"/>